<evidence type="ECO:0000313" key="2">
    <source>
        <dbReference type="Proteomes" id="UP000005239"/>
    </source>
</evidence>
<accession>A0A8R1YSQ9</accession>
<evidence type="ECO:0000313" key="1">
    <source>
        <dbReference type="EnsemblMetazoa" id="PPA36280.1"/>
    </source>
</evidence>
<keyword evidence="2" id="KW-1185">Reference proteome</keyword>
<sequence length="165" mass="18531">MNARQFKEAAKEFYCGVISITAGAQIMSLIIMVIAVVSEAVTIATQRDPVEQVIVAVVVLFQLVSAGLVLLAISKRILKLMMPMLAFCVLLLSGLVILFVLLLIRLFRADIEFETEMMSNSSGANNNEFPFIFFSIFSVIVNFFIVLWSLINFTFCNEHLQKLER</sequence>
<protein>
    <submittedName>
        <fullName evidence="1">Uncharacterized protein</fullName>
    </submittedName>
</protein>
<dbReference type="Proteomes" id="UP000005239">
    <property type="component" value="Unassembled WGS sequence"/>
</dbReference>
<dbReference type="AlphaFoldDB" id="A0A2A6CY49"/>
<gene>
    <name evidence="1" type="primary">WBGene00274649</name>
</gene>
<dbReference type="EnsemblMetazoa" id="PPA36280.1">
    <property type="protein sequence ID" value="PPA36280.1"/>
    <property type="gene ID" value="WBGene00274649"/>
</dbReference>
<dbReference type="PANTHER" id="PTHR34851">
    <property type="entry name" value="PROTEIN CBG05235-RELATED"/>
    <property type="match status" value="1"/>
</dbReference>
<proteinExistence type="predicted"/>
<accession>A0A2A6CY49</accession>
<dbReference type="PANTHER" id="PTHR34851:SF5">
    <property type="entry name" value="MARVEL DOMAIN-CONTAINING PROTEIN"/>
    <property type="match status" value="1"/>
</dbReference>
<reference evidence="1" key="2">
    <citation type="submission" date="2022-06" db="UniProtKB">
        <authorList>
            <consortium name="EnsemblMetazoa"/>
        </authorList>
    </citation>
    <scope>IDENTIFICATION</scope>
    <source>
        <strain evidence="1">PS312</strain>
    </source>
</reference>
<name>A0A2A6CY49_PRIPA</name>
<organism evidence="1 2">
    <name type="scientific">Pristionchus pacificus</name>
    <name type="common">Parasitic nematode worm</name>
    <dbReference type="NCBI Taxonomy" id="54126"/>
    <lineage>
        <taxon>Eukaryota</taxon>
        <taxon>Metazoa</taxon>
        <taxon>Ecdysozoa</taxon>
        <taxon>Nematoda</taxon>
        <taxon>Chromadorea</taxon>
        <taxon>Rhabditida</taxon>
        <taxon>Rhabditina</taxon>
        <taxon>Diplogasteromorpha</taxon>
        <taxon>Diplogasteroidea</taxon>
        <taxon>Neodiplogasteridae</taxon>
        <taxon>Pristionchus</taxon>
    </lineage>
</organism>
<reference evidence="2" key="1">
    <citation type="journal article" date="2008" name="Nat. Genet.">
        <title>The Pristionchus pacificus genome provides a unique perspective on nematode lifestyle and parasitism.</title>
        <authorList>
            <person name="Dieterich C."/>
            <person name="Clifton S.W."/>
            <person name="Schuster L.N."/>
            <person name="Chinwalla A."/>
            <person name="Delehaunty K."/>
            <person name="Dinkelacker I."/>
            <person name="Fulton L."/>
            <person name="Fulton R."/>
            <person name="Godfrey J."/>
            <person name="Minx P."/>
            <person name="Mitreva M."/>
            <person name="Roeseler W."/>
            <person name="Tian H."/>
            <person name="Witte H."/>
            <person name="Yang S.P."/>
            <person name="Wilson R.K."/>
            <person name="Sommer R.J."/>
        </authorList>
    </citation>
    <scope>NUCLEOTIDE SEQUENCE [LARGE SCALE GENOMIC DNA]</scope>
    <source>
        <strain evidence="2">PS312</strain>
    </source>
</reference>